<evidence type="ECO:0000313" key="3">
    <source>
        <dbReference type="Proteomes" id="UP000242715"/>
    </source>
</evidence>
<name>A0A2Z6MUW6_TRISU</name>
<evidence type="ECO:0000256" key="1">
    <source>
        <dbReference type="SAM" id="MobiDB-lite"/>
    </source>
</evidence>
<feature type="compositionally biased region" description="Basic residues" evidence="1">
    <location>
        <begin position="78"/>
        <end position="87"/>
    </location>
</feature>
<accession>A0A2Z6MUW6</accession>
<sequence>MESPNTIPPINTNKNKRHFLKCFKPDDVVESPRQKARTNSDPLLSYLVVAEKQGMVLPTMLSSTMTASKSGAANGSASRRRKFGKERSHRLRDALIRALNHTSLVLLLFLPYITCN</sequence>
<feature type="region of interest" description="Disordered" evidence="1">
    <location>
        <begin position="66"/>
        <end position="87"/>
    </location>
</feature>
<gene>
    <name evidence="2" type="ORF">TSUD_372500</name>
</gene>
<keyword evidence="3" id="KW-1185">Reference proteome</keyword>
<dbReference type="Proteomes" id="UP000242715">
    <property type="component" value="Unassembled WGS sequence"/>
</dbReference>
<organism evidence="2 3">
    <name type="scientific">Trifolium subterraneum</name>
    <name type="common">Subterranean clover</name>
    <dbReference type="NCBI Taxonomy" id="3900"/>
    <lineage>
        <taxon>Eukaryota</taxon>
        <taxon>Viridiplantae</taxon>
        <taxon>Streptophyta</taxon>
        <taxon>Embryophyta</taxon>
        <taxon>Tracheophyta</taxon>
        <taxon>Spermatophyta</taxon>
        <taxon>Magnoliopsida</taxon>
        <taxon>eudicotyledons</taxon>
        <taxon>Gunneridae</taxon>
        <taxon>Pentapetalae</taxon>
        <taxon>rosids</taxon>
        <taxon>fabids</taxon>
        <taxon>Fabales</taxon>
        <taxon>Fabaceae</taxon>
        <taxon>Papilionoideae</taxon>
        <taxon>50 kb inversion clade</taxon>
        <taxon>NPAAA clade</taxon>
        <taxon>Hologalegina</taxon>
        <taxon>IRL clade</taxon>
        <taxon>Trifolieae</taxon>
        <taxon>Trifolium</taxon>
    </lineage>
</organism>
<evidence type="ECO:0000313" key="2">
    <source>
        <dbReference type="EMBL" id="GAU28742.1"/>
    </source>
</evidence>
<protein>
    <submittedName>
        <fullName evidence="2">Uncharacterized protein</fullName>
    </submittedName>
</protein>
<dbReference type="EMBL" id="DF973379">
    <property type="protein sequence ID" value="GAU28742.1"/>
    <property type="molecule type" value="Genomic_DNA"/>
</dbReference>
<dbReference type="OrthoDB" id="1886721at2759"/>
<reference evidence="3" key="1">
    <citation type="journal article" date="2017" name="Front. Plant Sci.">
        <title>Climate Clever Clovers: New Paradigm to Reduce the Environmental Footprint of Ruminants by Breeding Low Methanogenic Forages Utilizing Haplotype Variation.</title>
        <authorList>
            <person name="Kaur P."/>
            <person name="Appels R."/>
            <person name="Bayer P.E."/>
            <person name="Keeble-Gagnere G."/>
            <person name="Wang J."/>
            <person name="Hirakawa H."/>
            <person name="Shirasawa K."/>
            <person name="Vercoe P."/>
            <person name="Stefanova K."/>
            <person name="Durmic Z."/>
            <person name="Nichols P."/>
            <person name="Revell C."/>
            <person name="Isobe S.N."/>
            <person name="Edwards D."/>
            <person name="Erskine W."/>
        </authorList>
    </citation>
    <scope>NUCLEOTIDE SEQUENCE [LARGE SCALE GENOMIC DNA]</scope>
    <source>
        <strain evidence="3">cv. Daliak</strain>
    </source>
</reference>
<dbReference type="AlphaFoldDB" id="A0A2Z6MUW6"/>
<feature type="compositionally biased region" description="Low complexity" evidence="1">
    <location>
        <begin position="67"/>
        <end position="77"/>
    </location>
</feature>
<proteinExistence type="predicted"/>